<evidence type="ECO:0000256" key="8">
    <source>
        <dbReference type="SAM" id="Phobius"/>
    </source>
</evidence>
<proteinExistence type="predicted"/>
<dbReference type="Proteomes" id="UP001354709">
    <property type="component" value="Unassembled WGS sequence"/>
</dbReference>
<keyword evidence="5 8" id="KW-1133">Transmembrane helix</keyword>
<evidence type="ECO:0000256" key="2">
    <source>
        <dbReference type="ARBA" id="ARBA00022475"/>
    </source>
</evidence>
<gene>
    <name evidence="10" type="ORF">V2J94_01895</name>
</gene>
<reference evidence="10 11" key="1">
    <citation type="submission" date="2023-11" db="EMBL/GenBank/DDBJ databases">
        <title>30 novel species of actinomycetes from the DSMZ collection.</title>
        <authorList>
            <person name="Nouioui I."/>
        </authorList>
    </citation>
    <scope>NUCLEOTIDE SEQUENCE [LARGE SCALE GENOMIC DNA]</scope>
    <source>
        <strain evidence="10 11">DSM 41524</strain>
    </source>
</reference>
<feature type="domain" description="Pycsar effector protein" evidence="9">
    <location>
        <begin position="33"/>
        <end position="178"/>
    </location>
</feature>
<evidence type="ECO:0000256" key="5">
    <source>
        <dbReference type="ARBA" id="ARBA00022989"/>
    </source>
</evidence>
<feature type="transmembrane region" description="Helical" evidence="8">
    <location>
        <begin position="162"/>
        <end position="182"/>
    </location>
</feature>
<keyword evidence="6" id="KW-0051">Antiviral defense</keyword>
<keyword evidence="3 8" id="KW-0812">Transmembrane</keyword>
<keyword evidence="2" id="KW-1003">Cell membrane</keyword>
<feature type="transmembrane region" description="Helical" evidence="8">
    <location>
        <begin position="78"/>
        <end position="100"/>
    </location>
</feature>
<evidence type="ECO:0000313" key="10">
    <source>
        <dbReference type="EMBL" id="MEE4590662.1"/>
    </source>
</evidence>
<dbReference type="Pfam" id="PF18967">
    <property type="entry name" value="PycTM"/>
    <property type="match status" value="1"/>
</dbReference>
<comment type="caution">
    <text evidence="10">The sequence shown here is derived from an EMBL/GenBank/DDBJ whole genome shotgun (WGS) entry which is preliminary data.</text>
</comment>
<dbReference type="InterPro" id="IPR043760">
    <property type="entry name" value="PycTM_dom"/>
</dbReference>
<organism evidence="10 11">
    <name type="scientific">Streptomyces asiaticus subsp. ignotus</name>
    <dbReference type="NCBI Taxonomy" id="3098222"/>
    <lineage>
        <taxon>Bacteria</taxon>
        <taxon>Bacillati</taxon>
        <taxon>Actinomycetota</taxon>
        <taxon>Actinomycetes</taxon>
        <taxon>Kitasatosporales</taxon>
        <taxon>Streptomycetaceae</taxon>
        <taxon>Streptomyces</taxon>
        <taxon>Streptomyces violaceusniger group</taxon>
    </lineage>
</organism>
<evidence type="ECO:0000259" key="9">
    <source>
        <dbReference type="Pfam" id="PF18967"/>
    </source>
</evidence>
<dbReference type="EMBL" id="JAZBJO010000001">
    <property type="protein sequence ID" value="MEE4590662.1"/>
    <property type="molecule type" value="Genomic_DNA"/>
</dbReference>
<keyword evidence="4" id="KW-0547">Nucleotide-binding</keyword>
<evidence type="ECO:0000313" key="11">
    <source>
        <dbReference type="Proteomes" id="UP001354709"/>
    </source>
</evidence>
<evidence type="ECO:0000256" key="3">
    <source>
        <dbReference type="ARBA" id="ARBA00022692"/>
    </source>
</evidence>
<comment type="subcellular location">
    <subcellularLocation>
        <location evidence="1">Cell membrane</location>
    </subcellularLocation>
</comment>
<evidence type="ECO:0000256" key="7">
    <source>
        <dbReference type="ARBA" id="ARBA00023136"/>
    </source>
</evidence>
<dbReference type="RefSeq" id="WP_330805991.1">
    <property type="nucleotide sequence ID" value="NZ_JAZBJO010000001.1"/>
</dbReference>
<name>A0ABU7PNM3_9ACTN</name>
<accession>A0ABU7PNM3</accession>
<evidence type="ECO:0000256" key="1">
    <source>
        <dbReference type="ARBA" id="ARBA00004236"/>
    </source>
</evidence>
<protein>
    <recommendedName>
        <fullName evidence="9">Pycsar effector protein domain-containing protein</fullName>
    </recommendedName>
</protein>
<sequence length="183" mass="18928">MSRSIPAAARSAGGSTADEEVSAGLRSGLAVYTSIKAATQFADAKVGILGAVQTGLTAVTVPQSDAVRDAWERGGPGAWVAAGLLTLQVVAFLAAVYCVVQTLRPRLGPPPAPNRFSLPLLAAADGAPPPPGEDREREEIWQLIPVLARIAMTKHRYISRSMAWTGVMAVAAGLSFVTGPLLG</sequence>
<evidence type="ECO:0000256" key="6">
    <source>
        <dbReference type="ARBA" id="ARBA00023118"/>
    </source>
</evidence>
<keyword evidence="11" id="KW-1185">Reference proteome</keyword>
<keyword evidence="7 8" id="KW-0472">Membrane</keyword>
<evidence type="ECO:0000256" key="4">
    <source>
        <dbReference type="ARBA" id="ARBA00022741"/>
    </source>
</evidence>